<feature type="compositionally biased region" description="Basic and acidic residues" evidence="12">
    <location>
        <begin position="416"/>
        <end position="427"/>
    </location>
</feature>
<comment type="similarity">
    <text evidence="11">Belongs to the type II pantothenate kinase family.</text>
</comment>
<keyword evidence="8 14" id="KW-0418">Kinase</keyword>
<comment type="catalytic activity">
    <reaction evidence="1">
        <text>(R)-pantothenate + ATP = (R)-4'-phosphopantothenate + ADP + H(+)</text>
        <dbReference type="Rhea" id="RHEA:16373"/>
        <dbReference type="ChEBI" id="CHEBI:10986"/>
        <dbReference type="ChEBI" id="CHEBI:15378"/>
        <dbReference type="ChEBI" id="CHEBI:29032"/>
        <dbReference type="ChEBI" id="CHEBI:30616"/>
        <dbReference type="ChEBI" id="CHEBI:456216"/>
        <dbReference type="EC" id="2.7.1.33"/>
    </reaction>
</comment>
<dbReference type="PANTHER" id="PTHR12280:SF30">
    <property type="entry name" value="FUMBLE"/>
    <property type="match status" value="1"/>
</dbReference>
<keyword evidence="5" id="KW-0963">Cytoplasm</keyword>
<evidence type="ECO:0000256" key="2">
    <source>
        <dbReference type="ARBA" id="ARBA00004496"/>
    </source>
</evidence>
<dbReference type="GO" id="GO:0004594">
    <property type="term" value="F:pantothenate kinase activity"/>
    <property type="evidence" value="ECO:0007669"/>
    <property type="project" value="UniProtKB-EC"/>
</dbReference>
<feature type="region of interest" description="Disordered" evidence="12">
    <location>
        <begin position="691"/>
        <end position="716"/>
    </location>
</feature>
<feature type="transmembrane region" description="Helical" evidence="13">
    <location>
        <begin position="12"/>
        <end position="36"/>
    </location>
</feature>
<evidence type="ECO:0000256" key="6">
    <source>
        <dbReference type="ARBA" id="ARBA00022679"/>
    </source>
</evidence>
<evidence type="ECO:0000256" key="8">
    <source>
        <dbReference type="ARBA" id="ARBA00022777"/>
    </source>
</evidence>
<evidence type="ECO:0000313" key="14">
    <source>
        <dbReference type="EMBL" id="GFH47032.1"/>
    </source>
</evidence>
<feature type="compositionally biased region" description="Basic and acidic residues" evidence="12">
    <location>
        <begin position="691"/>
        <end position="708"/>
    </location>
</feature>
<dbReference type="Gene3D" id="3.30.420.40">
    <property type="match status" value="1"/>
</dbReference>
<evidence type="ECO:0000313" key="15">
    <source>
        <dbReference type="Proteomes" id="UP001054902"/>
    </source>
</evidence>
<evidence type="ECO:0000256" key="1">
    <source>
        <dbReference type="ARBA" id="ARBA00001206"/>
    </source>
</evidence>
<dbReference type="AlphaFoldDB" id="A0AAD3CJ60"/>
<dbReference type="CDD" id="cd24122">
    <property type="entry name" value="ASKHA_NBD_PanK-II_Pank1-like"/>
    <property type="match status" value="1"/>
</dbReference>
<organism evidence="14 15">
    <name type="scientific">Chaetoceros tenuissimus</name>
    <dbReference type="NCBI Taxonomy" id="426638"/>
    <lineage>
        <taxon>Eukaryota</taxon>
        <taxon>Sar</taxon>
        <taxon>Stramenopiles</taxon>
        <taxon>Ochrophyta</taxon>
        <taxon>Bacillariophyta</taxon>
        <taxon>Coscinodiscophyceae</taxon>
        <taxon>Chaetocerotophycidae</taxon>
        <taxon>Chaetocerotales</taxon>
        <taxon>Chaetocerotaceae</taxon>
        <taxon>Chaetoceros</taxon>
    </lineage>
</organism>
<dbReference type="GO" id="GO:0015937">
    <property type="term" value="P:coenzyme A biosynthetic process"/>
    <property type="evidence" value="ECO:0007669"/>
    <property type="project" value="UniProtKB-KW"/>
</dbReference>
<keyword evidence="15" id="KW-1185">Reference proteome</keyword>
<comment type="caution">
    <text evidence="14">The sequence shown here is derived from an EMBL/GenBank/DDBJ whole genome shotgun (WGS) entry which is preliminary data.</text>
</comment>
<comment type="pathway">
    <text evidence="3">Cofactor biosynthesis; coenzyme A biosynthesis; CoA from (R)-pantothenate: step 1/5.</text>
</comment>
<feature type="compositionally biased region" description="Basic and acidic residues" evidence="12">
    <location>
        <begin position="438"/>
        <end position="460"/>
    </location>
</feature>
<dbReference type="InterPro" id="IPR043129">
    <property type="entry name" value="ATPase_NBD"/>
</dbReference>
<keyword evidence="13" id="KW-1133">Transmembrane helix</keyword>
<dbReference type="EC" id="2.7.1.33" evidence="4"/>
<evidence type="ECO:0000256" key="11">
    <source>
        <dbReference type="ARBA" id="ARBA00060870"/>
    </source>
</evidence>
<evidence type="ECO:0000256" key="12">
    <source>
        <dbReference type="SAM" id="MobiDB-lite"/>
    </source>
</evidence>
<sequence length="716" mass="81155">MNRSYNDPSIRNAFLAGVCSSVVMYSLSSWTISILLGSKKNSSHTHNPLDETNKEEDTSQTLSYNPWKSEEAIQYRQLLELRTSLIEHSRRTSLQILDKILSQSRLSLESFIEVTQSKKRIRWPWESLRRKSFISNQDTDLTDNADEVGLGLSSQDDSSFDENLLLDESSLRSSSDGNVYDEVKEICIGSIFGLDVGGTLSKLVYFEKKKDNEDESYYGTSFKEGFRRWQTVSDTSEESHDNLRLHARHSTYSNFHESFSELDLQSTPYPLHSPSNSPDASMKRSRSLFDLTSKKAKREKALDRFYEFANRLETYEMKDKALSFYSRALGGEVHFIQFETRHLPKAMDLIRMNDLHLNISKMGATGGGAHKYSDKWAEMLGIEIAKQDELDSLVAGMQFIMSDVVGECYTFLPRDSKPDSKHNDTVKVPKQAQPFEKNITKEENDADSNDKDEVGREENRSTSSSTDTTDRKNKNLDQYWWSRKIKRDFAASSDSYPYLLVMIGTGVSVLRVDGPRNHERISGSTIGGGTYWGLCRLLTDVEDFESVLNLAERGDPSKVDMMVGDIYGKDSNALDKLGLTADIVASSFGKLVAKQDPAAGLKQEDLARALLLMVTNNIGQVAYLNAQLHGTKRIYFVGNFLRHNNISQQRLSYAINYWSRGKMEALFLEHEGYFGALGAFLLHQGIRSDKDGNVAQSKSDRNKQETRQSRKRSSSF</sequence>
<keyword evidence="13" id="KW-0472">Membrane</keyword>
<dbReference type="EMBL" id="BLLK01000022">
    <property type="protein sequence ID" value="GFH47032.1"/>
    <property type="molecule type" value="Genomic_DNA"/>
</dbReference>
<keyword evidence="6" id="KW-0808">Transferase</keyword>
<keyword evidence="13" id="KW-0812">Transmembrane</keyword>
<name>A0AAD3CJ60_9STRA</name>
<keyword evidence="9" id="KW-0067">ATP-binding</keyword>
<evidence type="ECO:0000256" key="10">
    <source>
        <dbReference type="ARBA" id="ARBA00022993"/>
    </source>
</evidence>
<keyword evidence="10" id="KW-0173">Coenzyme A biosynthesis</keyword>
<dbReference type="GO" id="GO:0005634">
    <property type="term" value="C:nucleus"/>
    <property type="evidence" value="ECO:0007669"/>
    <property type="project" value="TreeGrafter"/>
</dbReference>
<dbReference type="Pfam" id="PF03630">
    <property type="entry name" value="Fumble"/>
    <property type="match status" value="2"/>
</dbReference>
<evidence type="ECO:0000256" key="13">
    <source>
        <dbReference type="SAM" id="Phobius"/>
    </source>
</evidence>
<evidence type="ECO:0000256" key="7">
    <source>
        <dbReference type="ARBA" id="ARBA00022741"/>
    </source>
</evidence>
<evidence type="ECO:0000256" key="5">
    <source>
        <dbReference type="ARBA" id="ARBA00022490"/>
    </source>
</evidence>
<comment type="subcellular location">
    <subcellularLocation>
        <location evidence="2">Cytoplasm</location>
    </subcellularLocation>
</comment>
<evidence type="ECO:0000256" key="4">
    <source>
        <dbReference type="ARBA" id="ARBA00012102"/>
    </source>
</evidence>
<gene>
    <name evidence="14" type="ORF">CTEN210_03507</name>
</gene>
<dbReference type="Proteomes" id="UP001054902">
    <property type="component" value="Unassembled WGS sequence"/>
</dbReference>
<proteinExistence type="inferred from homology"/>
<dbReference type="SUPFAM" id="SSF53067">
    <property type="entry name" value="Actin-like ATPase domain"/>
    <property type="match status" value="3"/>
</dbReference>
<dbReference type="Gene3D" id="3.30.420.510">
    <property type="match status" value="1"/>
</dbReference>
<protein>
    <recommendedName>
        <fullName evidence="4">pantothenate kinase</fullName>
        <ecNumber evidence="4">2.7.1.33</ecNumber>
    </recommendedName>
</protein>
<evidence type="ECO:0000256" key="9">
    <source>
        <dbReference type="ARBA" id="ARBA00022840"/>
    </source>
</evidence>
<dbReference type="GO" id="GO:0005829">
    <property type="term" value="C:cytosol"/>
    <property type="evidence" value="ECO:0007669"/>
    <property type="project" value="TreeGrafter"/>
</dbReference>
<dbReference type="FunFam" id="3.30.420.40:FF:000025">
    <property type="entry name" value="pantothenate kinase 2, mitochondrial"/>
    <property type="match status" value="1"/>
</dbReference>
<dbReference type="PANTHER" id="PTHR12280">
    <property type="entry name" value="PANTOTHENATE KINASE"/>
    <property type="match status" value="1"/>
</dbReference>
<feature type="region of interest" description="Disordered" evidence="12">
    <location>
        <begin position="416"/>
        <end position="472"/>
    </location>
</feature>
<feature type="compositionally biased region" description="Basic and acidic residues" evidence="12">
    <location>
        <begin position="47"/>
        <end position="57"/>
    </location>
</feature>
<dbReference type="GO" id="GO:0005524">
    <property type="term" value="F:ATP binding"/>
    <property type="evidence" value="ECO:0007669"/>
    <property type="project" value="UniProtKB-KW"/>
</dbReference>
<accession>A0AAD3CJ60</accession>
<feature type="region of interest" description="Disordered" evidence="12">
    <location>
        <begin position="40"/>
        <end position="63"/>
    </location>
</feature>
<evidence type="ECO:0000256" key="3">
    <source>
        <dbReference type="ARBA" id="ARBA00005225"/>
    </source>
</evidence>
<dbReference type="InterPro" id="IPR004567">
    <property type="entry name" value="Type_II_PanK"/>
</dbReference>
<keyword evidence="7" id="KW-0547">Nucleotide-binding</keyword>
<reference evidence="14 15" key="1">
    <citation type="journal article" date="2021" name="Sci. Rep.">
        <title>The genome of the diatom Chaetoceros tenuissimus carries an ancient integrated fragment of an extant virus.</title>
        <authorList>
            <person name="Hongo Y."/>
            <person name="Kimura K."/>
            <person name="Takaki Y."/>
            <person name="Yoshida Y."/>
            <person name="Baba S."/>
            <person name="Kobayashi G."/>
            <person name="Nagasaki K."/>
            <person name="Hano T."/>
            <person name="Tomaru Y."/>
        </authorList>
    </citation>
    <scope>NUCLEOTIDE SEQUENCE [LARGE SCALE GENOMIC DNA]</scope>
    <source>
        <strain evidence="14 15">NIES-3715</strain>
    </source>
</reference>